<evidence type="ECO:0000256" key="1">
    <source>
        <dbReference type="SAM" id="MobiDB-lite"/>
    </source>
</evidence>
<organism evidence="2 3">
    <name type="scientific">Rhizoctonia solani</name>
    <dbReference type="NCBI Taxonomy" id="456999"/>
    <lineage>
        <taxon>Eukaryota</taxon>
        <taxon>Fungi</taxon>
        <taxon>Dikarya</taxon>
        <taxon>Basidiomycota</taxon>
        <taxon>Agaricomycotina</taxon>
        <taxon>Agaricomycetes</taxon>
        <taxon>Cantharellales</taxon>
        <taxon>Ceratobasidiaceae</taxon>
        <taxon>Rhizoctonia</taxon>
    </lineage>
</organism>
<name>A0A8H3BNZ8_9AGAM</name>
<evidence type="ECO:0000313" key="2">
    <source>
        <dbReference type="EMBL" id="CAE6462589.1"/>
    </source>
</evidence>
<sequence length="426" mass="47511">MNTKYPSFPWLYYVVRSWLPSYTAEVLPDYELSPTTSVASSSRPNSPLFPSRTSYHYRSERMELDLGPRKWGTRLPAYGKGGIIEGTVKVRTFKHVDRVVVSLLGKLSASHILNQVPTLSQSHTIVNKSIELWSSGHPSSSNAPQRDDFPFSFTLEANGTQPMPASTSIQLSRAQANVAYIVRVDMYRRGIHLHETLQTEILYVPRTTSHYCRPFIPESGNEKRPRITESEWHRADLRLERAKASPKLIPNFQSELGSSRSDKDKTPPQLWLPQESRYPSGHSIPFMLSLPATPAQLSSKIESSIEVQLVRVTTVQTRAGVVQQTSIVSRGHIEPGSEHGPTTTIRGTIDTGKAEREFSWSFESIVSVSYEIRAILGTTTAGLVWKLTRGIEVVTHEWHGEHAAQIPSLGSSAASRTGASIIHINF</sequence>
<comment type="caution">
    <text evidence="2">The sequence shown here is derived from an EMBL/GenBank/DDBJ whole genome shotgun (WGS) entry which is preliminary data.</text>
</comment>
<dbReference type="InterPro" id="IPR014752">
    <property type="entry name" value="Arrestin-like_C"/>
</dbReference>
<dbReference type="Proteomes" id="UP000663841">
    <property type="component" value="Unassembled WGS sequence"/>
</dbReference>
<proteinExistence type="predicted"/>
<gene>
    <name evidence="2" type="ORF">RDB_LOCUS154933</name>
</gene>
<dbReference type="EMBL" id="CAJMWW010000281">
    <property type="protein sequence ID" value="CAE6462589.1"/>
    <property type="molecule type" value="Genomic_DNA"/>
</dbReference>
<evidence type="ECO:0000313" key="3">
    <source>
        <dbReference type="Proteomes" id="UP000663841"/>
    </source>
</evidence>
<feature type="region of interest" description="Disordered" evidence="1">
    <location>
        <begin position="248"/>
        <end position="269"/>
    </location>
</feature>
<reference evidence="2" key="1">
    <citation type="submission" date="2021-01" db="EMBL/GenBank/DDBJ databases">
        <authorList>
            <person name="Kaushik A."/>
        </authorList>
    </citation>
    <scope>NUCLEOTIDE SEQUENCE</scope>
    <source>
        <strain evidence="2">AG3-T5</strain>
    </source>
</reference>
<dbReference type="AlphaFoldDB" id="A0A8H3BNZ8"/>
<protein>
    <recommendedName>
        <fullName evidence="4">Arrestin-like N-terminal domain-containing protein</fullName>
    </recommendedName>
</protein>
<dbReference type="Gene3D" id="2.60.40.640">
    <property type="match status" value="1"/>
</dbReference>
<accession>A0A8H3BNZ8</accession>
<evidence type="ECO:0008006" key="4">
    <source>
        <dbReference type="Google" id="ProtNLM"/>
    </source>
</evidence>